<feature type="compositionally biased region" description="Polar residues" evidence="1">
    <location>
        <begin position="265"/>
        <end position="278"/>
    </location>
</feature>
<gene>
    <name evidence="3" type="ORF">GCM10011589_46540</name>
</gene>
<comment type="caution">
    <text evidence="3">The sequence shown here is derived from an EMBL/GenBank/DDBJ whole genome shotgun (WGS) entry which is preliminary data.</text>
</comment>
<feature type="region of interest" description="Disordered" evidence="1">
    <location>
        <begin position="142"/>
        <end position="278"/>
    </location>
</feature>
<keyword evidence="2" id="KW-1133">Transmembrane helix</keyword>
<dbReference type="Proteomes" id="UP000648663">
    <property type="component" value="Unassembled WGS sequence"/>
</dbReference>
<feature type="compositionally biased region" description="Pro residues" evidence="1">
    <location>
        <begin position="240"/>
        <end position="250"/>
    </location>
</feature>
<feature type="transmembrane region" description="Helical" evidence="2">
    <location>
        <begin position="65"/>
        <end position="88"/>
    </location>
</feature>
<feature type="compositionally biased region" description="Low complexity" evidence="1">
    <location>
        <begin position="226"/>
        <end position="239"/>
    </location>
</feature>
<name>A0ABQ2GBD7_9ACTN</name>
<reference evidence="4" key="1">
    <citation type="journal article" date="2019" name="Int. J. Syst. Evol. Microbiol.">
        <title>The Global Catalogue of Microorganisms (GCM) 10K type strain sequencing project: providing services to taxonomists for standard genome sequencing and annotation.</title>
        <authorList>
            <consortium name="The Broad Institute Genomics Platform"/>
            <consortium name="The Broad Institute Genome Sequencing Center for Infectious Disease"/>
            <person name="Wu L."/>
            <person name="Ma J."/>
        </authorList>
    </citation>
    <scope>NUCLEOTIDE SEQUENCE [LARGE SCALE GENOMIC DNA]</scope>
    <source>
        <strain evidence="4">CGMCC 4.5581</strain>
    </source>
</reference>
<dbReference type="RefSeq" id="WP_188959720.1">
    <property type="nucleotide sequence ID" value="NZ_BAABJU010000037.1"/>
</dbReference>
<feature type="compositionally biased region" description="Basic residues" evidence="1">
    <location>
        <begin position="189"/>
        <end position="207"/>
    </location>
</feature>
<sequence length="278" mass="28864">MSRAEGPLNGPNQQVVRWYTRARRFPQLIGRTPDGARIPGGPYTVTQVATAGALLFIALKTTSLWAHYGLIGNGLLLAGVVYGVVFLLGKIPLGSRSPLAIGAGAWRALSAPTTGRLGGRPVRLRRPHRIEHRMTVFLPAAEAKATEPAPGARPAAADEPAPAAQAEPVAESVRTGAHRAKPAETSPRQVKRPRRTRALSSLGHRRPAPTTVGEMAAPAVQQSNTAPAQEPMAAPAASQPTPPIPAPAAPAPALSGVQALLAHNAASSPTSPTTPRNN</sequence>
<feature type="compositionally biased region" description="Low complexity" evidence="1">
    <location>
        <begin position="142"/>
        <end position="171"/>
    </location>
</feature>
<keyword evidence="4" id="KW-1185">Reference proteome</keyword>
<keyword evidence="2" id="KW-0472">Membrane</keyword>
<evidence type="ECO:0000313" key="3">
    <source>
        <dbReference type="EMBL" id="GGL84797.1"/>
    </source>
</evidence>
<feature type="transmembrane region" description="Helical" evidence="2">
    <location>
        <begin position="40"/>
        <end position="59"/>
    </location>
</feature>
<dbReference type="EMBL" id="BMMI01000015">
    <property type="protein sequence ID" value="GGL84797.1"/>
    <property type="molecule type" value="Genomic_DNA"/>
</dbReference>
<evidence type="ECO:0000313" key="4">
    <source>
        <dbReference type="Proteomes" id="UP000648663"/>
    </source>
</evidence>
<keyword evidence="2" id="KW-0812">Transmembrane</keyword>
<organism evidence="3 4">
    <name type="scientific">Modestobacter marinus</name>
    <dbReference type="NCBI Taxonomy" id="477641"/>
    <lineage>
        <taxon>Bacteria</taxon>
        <taxon>Bacillati</taxon>
        <taxon>Actinomycetota</taxon>
        <taxon>Actinomycetes</taxon>
        <taxon>Geodermatophilales</taxon>
        <taxon>Geodermatophilaceae</taxon>
        <taxon>Modestobacter</taxon>
    </lineage>
</organism>
<evidence type="ECO:0000256" key="1">
    <source>
        <dbReference type="SAM" id="MobiDB-lite"/>
    </source>
</evidence>
<accession>A0ABQ2GBD7</accession>
<evidence type="ECO:0000256" key="2">
    <source>
        <dbReference type="SAM" id="Phobius"/>
    </source>
</evidence>
<proteinExistence type="predicted"/>
<protein>
    <submittedName>
        <fullName evidence="3">Uncharacterized protein</fullName>
    </submittedName>
</protein>